<feature type="domain" description="EamA" evidence="7">
    <location>
        <begin position="10"/>
        <end position="135"/>
    </location>
</feature>
<dbReference type="AlphaFoldDB" id="A0AAV5NU80"/>
<feature type="transmembrane region" description="Helical" evidence="6">
    <location>
        <begin position="90"/>
        <end position="111"/>
    </location>
</feature>
<dbReference type="GO" id="GO:0016020">
    <property type="term" value="C:membrane"/>
    <property type="evidence" value="ECO:0007669"/>
    <property type="project" value="UniProtKB-SubCell"/>
</dbReference>
<evidence type="ECO:0000256" key="6">
    <source>
        <dbReference type="SAM" id="Phobius"/>
    </source>
</evidence>
<feature type="transmembrane region" description="Helical" evidence="6">
    <location>
        <begin position="31"/>
        <end position="51"/>
    </location>
</feature>
<feature type="transmembrane region" description="Helical" evidence="6">
    <location>
        <begin position="118"/>
        <end position="136"/>
    </location>
</feature>
<keyword evidence="5 6" id="KW-0472">Membrane</keyword>
<evidence type="ECO:0000259" key="7">
    <source>
        <dbReference type="Pfam" id="PF00892"/>
    </source>
</evidence>
<evidence type="ECO:0000256" key="5">
    <source>
        <dbReference type="ARBA" id="ARBA00023136"/>
    </source>
</evidence>
<sequence length="319" mass="34957">MPLSLIPWIFVVLWASGFVGSKLGLQFTDPATLLTIRTALNVLVLGVLVVVLKRKTLSPRKTFHACISGLMIHGMYLGGTYSAIKLGMPASLSALLVGLQPILTAVTLVAVGTTYLRWRQWLGLALGLVGIFLVLHGKMEWEDTANKGWAFLSISIALVGITFGTLYQKKFCNGTDLVTCVTWQYLAALVVFAIAAYAFEPLVIHWTPTFIATLAWLVIVLSVLAVLLLLYMVEHGESEKVASVFYLVPPVTAVQAWLLFDERFDFIGALGFGFAALAVYLVGLKKPTRLSKSISLRRKSNDHKNVSTQQEDLQVNSAK</sequence>
<name>A0AAV5NU80_9VIBR</name>
<feature type="transmembrane region" description="Helical" evidence="6">
    <location>
        <begin position="63"/>
        <end position="84"/>
    </location>
</feature>
<keyword evidence="9" id="KW-1185">Reference proteome</keyword>
<evidence type="ECO:0000313" key="9">
    <source>
        <dbReference type="Proteomes" id="UP001156690"/>
    </source>
</evidence>
<protein>
    <submittedName>
        <fullName evidence="8">Multidrug transporter</fullName>
    </submittedName>
</protein>
<dbReference type="InterPro" id="IPR050638">
    <property type="entry name" value="AA-Vitamin_Transporters"/>
</dbReference>
<feature type="transmembrane region" description="Helical" evidence="6">
    <location>
        <begin position="266"/>
        <end position="284"/>
    </location>
</feature>
<dbReference type="SUPFAM" id="SSF103481">
    <property type="entry name" value="Multidrug resistance efflux transporter EmrE"/>
    <property type="match status" value="2"/>
</dbReference>
<evidence type="ECO:0000256" key="2">
    <source>
        <dbReference type="ARBA" id="ARBA00007362"/>
    </source>
</evidence>
<keyword evidence="3 6" id="KW-0812">Transmembrane</keyword>
<dbReference type="EMBL" id="BSNX01000055">
    <property type="protein sequence ID" value="GLQ74155.1"/>
    <property type="molecule type" value="Genomic_DNA"/>
</dbReference>
<reference evidence="9" key="1">
    <citation type="journal article" date="2019" name="Int. J. Syst. Evol. Microbiol.">
        <title>The Global Catalogue of Microorganisms (GCM) 10K type strain sequencing project: providing services to taxonomists for standard genome sequencing and annotation.</title>
        <authorList>
            <consortium name="The Broad Institute Genomics Platform"/>
            <consortium name="The Broad Institute Genome Sequencing Center for Infectious Disease"/>
            <person name="Wu L."/>
            <person name="Ma J."/>
        </authorList>
    </citation>
    <scope>NUCLEOTIDE SEQUENCE [LARGE SCALE GENOMIC DNA]</scope>
    <source>
        <strain evidence="9">NBRC 15640</strain>
    </source>
</reference>
<dbReference type="PANTHER" id="PTHR32322:SF2">
    <property type="entry name" value="EAMA DOMAIN-CONTAINING PROTEIN"/>
    <property type="match status" value="1"/>
</dbReference>
<comment type="caution">
    <text evidence="8">The sequence shown here is derived from an EMBL/GenBank/DDBJ whole genome shotgun (WGS) entry which is preliminary data.</text>
</comment>
<evidence type="ECO:0000256" key="1">
    <source>
        <dbReference type="ARBA" id="ARBA00004141"/>
    </source>
</evidence>
<accession>A0AAV5NU80</accession>
<evidence type="ECO:0000256" key="4">
    <source>
        <dbReference type="ARBA" id="ARBA00022989"/>
    </source>
</evidence>
<feature type="transmembrane region" description="Helical" evidence="6">
    <location>
        <begin position="211"/>
        <end position="231"/>
    </location>
</feature>
<gene>
    <name evidence="8" type="ORF">GCM10007932_35160</name>
</gene>
<feature type="transmembrane region" description="Helical" evidence="6">
    <location>
        <begin position="178"/>
        <end position="199"/>
    </location>
</feature>
<comment type="similarity">
    <text evidence="2">Belongs to the EamA transporter family.</text>
</comment>
<dbReference type="Proteomes" id="UP001156690">
    <property type="component" value="Unassembled WGS sequence"/>
</dbReference>
<comment type="subcellular location">
    <subcellularLocation>
        <location evidence="1">Membrane</location>
        <topology evidence="1">Multi-pass membrane protein</topology>
    </subcellularLocation>
</comment>
<feature type="transmembrane region" description="Helical" evidence="6">
    <location>
        <begin position="148"/>
        <end position="166"/>
    </location>
</feature>
<dbReference type="RefSeq" id="WP_126609087.1">
    <property type="nucleotide sequence ID" value="NZ_AP025145.1"/>
</dbReference>
<feature type="transmembrane region" description="Helical" evidence="6">
    <location>
        <begin position="243"/>
        <end position="260"/>
    </location>
</feature>
<dbReference type="InterPro" id="IPR037185">
    <property type="entry name" value="EmrE-like"/>
</dbReference>
<dbReference type="InterPro" id="IPR000620">
    <property type="entry name" value="EamA_dom"/>
</dbReference>
<evidence type="ECO:0000256" key="3">
    <source>
        <dbReference type="ARBA" id="ARBA00022692"/>
    </source>
</evidence>
<feature type="domain" description="EamA" evidence="7">
    <location>
        <begin position="150"/>
        <end position="283"/>
    </location>
</feature>
<evidence type="ECO:0000313" key="8">
    <source>
        <dbReference type="EMBL" id="GLQ74155.1"/>
    </source>
</evidence>
<keyword evidence="4 6" id="KW-1133">Transmembrane helix</keyword>
<organism evidence="8 9">
    <name type="scientific">Vibrio penaeicida</name>
    <dbReference type="NCBI Taxonomy" id="104609"/>
    <lineage>
        <taxon>Bacteria</taxon>
        <taxon>Pseudomonadati</taxon>
        <taxon>Pseudomonadota</taxon>
        <taxon>Gammaproteobacteria</taxon>
        <taxon>Vibrionales</taxon>
        <taxon>Vibrionaceae</taxon>
        <taxon>Vibrio</taxon>
    </lineage>
</organism>
<proteinExistence type="inferred from homology"/>
<dbReference type="Pfam" id="PF00892">
    <property type="entry name" value="EamA"/>
    <property type="match status" value="2"/>
</dbReference>
<dbReference type="PANTHER" id="PTHR32322">
    <property type="entry name" value="INNER MEMBRANE TRANSPORTER"/>
    <property type="match status" value="1"/>
</dbReference>